<dbReference type="HOGENOM" id="CLU_2510213_0_0_6"/>
<dbReference type="BioCyc" id="PSYR629263:G11X0-3276-MONOMER"/>
<evidence type="ECO:0000313" key="1">
    <source>
        <dbReference type="EMBL" id="EGH44153.1"/>
    </source>
</evidence>
<protein>
    <submittedName>
        <fullName evidence="1">Uncharacterized protein</fullName>
    </submittedName>
</protein>
<reference evidence="1 2" key="1">
    <citation type="journal article" date="2011" name="PLoS Pathog.">
        <title>Dynamic evolution of pathogenicity revealed by sequencing and comparative genomics of 19 Pseudomonas syringae isolates.</title>
        <authorList>
            <person name="Baltrus D.A."/>
            <person name="Nishimura M.T."/>
            <person name="Romanchuk A."/>
            <person name="Chang J.H."/>
            <person name="Mukhtar M.S."/>
            <person name="Cherkis K."/>
            <person name="Roach J."/>
            <person name="Grant S.R."/>
            <person name="Jones C.D."/>
            <person name="Dangl J.L."/>
        </authorList>
    </citation>
    <scope>NUCLEOTIDE SEQUENCE [LARGE SCALE GENOMIC DNA]</scope>
    <source>
        <strain evidence="1 2">1704B</strain>
    </source>
</reference>
<dbReference type="EMBL" id="AEAI01000880">
    <property type="protein sequence ID" value="EGH44153.1"/>
    <property type="molecule type" value="Genomic_DNA"/>
</dbReference>
<sequence>MDELTEALRSVLAEDYRQMYTSLAVYIEKPRSARAWAAYCIKEYDIAGIRLTTDRGQKTCPVYATQKLTQDTRAFYENISAWLGE</sequence>
<comment type="caution">
    <text evidence="1">The sequence shown here is derived from an EMBL/GenBank/DDBJ whole genome shotgun (WGS) entry which is preliminary data.</text>
</comment>
<keyword evidence="2" id="KW-1185">Reference proteome</keyword>
<proteinExistence type="predicted"/>
<evidence type="ECO:0000313" key="2">
    <source>
        <dbReference type="Proteomes" id="UP000004986"/>
    </source>
</evidence>
<gene>
    <name evidence="1" type="ORF">PSYPI_17877</name>
</gene>
<name>F3GAQ3_PSESJ</name>
<organism evidence="1 2">
    <name type="scientific">Pseudomonas syringae pv. pisi str. 1704B</name>
    <dbReference type="NCBI Taxonomy" id="629263"/>
    <lineage>
        <taxon>Bacteria</taxon>
        <taxon>Pseudomonadati</taxon>
        <taxon>Pseudomonadota</taxon>
        <taxon>Gammaproteobacteria</taxon>
        <taxon>Pseudomonadales</taxon>
        <taxon>Pseudomonadaceae</taxon>
        <taxon>Pseudomonas</taxon>
        <taxon>Pseudomonas syringae</taxon>
    </lineage>
</organism>
<accession>F3GAQ3</accession>
<dbReference type="AlphaFoldDB" id="F3GAQ3"/>
<dbReference type="Proteomes" id="UP000004986">
    <property type="component" value="Unassembled WGS sequence"/>
</dbReference>